<comment type="caution">
    <text evidence="1">The sequence shown here is derived from an EMBL/GenBank/DDBJ whole genome shotgun (WGS) entry which is preliminary data.</text>
</comment>
<proteinExistence type="predicted"/>
<protein>
    <submittedName>
        <fullName evidence="1">Uncharacterized protein</fullName>
    </submittedName>
</protein>
<accession>X1V6A6</accession>
<dbReference type="AlphaFoldDB" id="X1V6A6"/>
<dbReference type="EMBL" id="BARW01028298">
    <property type="protein sequence ID" value="GAJ11387.1"/>
    <property type="molecule type" value="Genomic_DNA"/>
</dbReference>
<organism evidence="1">
    <name type="scientific">marine sediment metagenome</name>
    <dbReference type="NCBI Taxonomy" id="412755"/>
    <lineage>
        <taxon>unclassified sequences</taxon>
        <taxon>metagenomes</taxon>
        <taxon>ecological metagenomes</taxon>
    </lineage>
</organism>
<evidence type="ECO:0000313" key="1">
    <source>
        <dbReference type="EMBL" id="GAJ11387.1"/>
    </source>
</evidence>
<name>X1V6A6_9ZZZZ</name>
<sequence>MAKGKADISNSAIRMFLQKVGEAYDQYRGLQPFKPTTTQWAEVLDFFDFTLCNPGTFSMNTYSGR</sequence>
<gene>
    <name evidence="1" type="ORF">S12H4_45714</name>
</gene>
<reference evidence="1" key="1">
    <citation type="journal article" date="2014" name="Front. Microbiol.">
        <title>High frequency of phylogenetically diverse reductive dehalogenase-homologous genes in deep subseafloor sedimentary metagenomes.</title>
        <authorList>
            <person name="Kawai M."/>
            <person name="Futagami T."/>
            <person name="Toyoda A."/>
            <person name="Takaki Y."/>
            <person name="Nishi S."/>
            <person name="Hori S."/>
            <person name="Arai W."/>
            <person name="Tsubouchi T."/>
            <person name="Morono Y."/>
            <person name="Uchiyama I."/>
            <person name="Ito T."/>
            <person name="Fujiyama A."/>
            <person name="Inagaki F."/>
            <person name="Takami H."/>
        </authorList>
    </citation>
    <scope>NUCLEOTIDE SEQUENCE</scope>
    <source>
        <strain evidence="1">Expedition CK06-06</strain>
    </source>
</reference>